<evidence type="ECO:0000313" key="3">
    <source>
        <dbReference type="Proteomes" id="UP000184275"/>
    </source>
</evidence>
<dbReference type="InterPro" id="IPR003379">
    <property type="entry name" value="Carboxylase_cons_dom"/>
</dbReference>
<name>A0A1M6U359_9BACT</name>
<gene>
    <name evidence="2" type="ORF">SAMN05720469_11231</name>
</gene>
<dbReference type="Proteomes" id="UP000184275">
    <property type="component" value="Unassembled WGS sequence"/>
</dbReference>
<protein>
    <submittedName>
        <fullName evidence="2">Pyruvate carboxylase subunit B</fullName>
    </submittedName>
</protein>
<reference evidence="3" key="1">
    <citation type="submission" date="2016-11" db="EMBL/GenBank/DDBJ databases">
        <authorList>
            <person name="Varghese N."/>
            <person name="Submissions S."/>
        </authorList>
    </citation>
    <scope>NUCLEOTIDE SEQUENCE [LARGE SCALE GENOMIC DNA]</scope>
    <source>
        <strain evidence="3">UWOS</strain>
    </source>
</reference>
<dbReference type="GO" id="GO:0006094">
    <property type="term" value="P:gluconeogenesis"/>
    <property type="evidence" value="ECO:0007669"/>
    <property type="project" value="TreeGrafter"/>
</dbReference>
<feature type="domain" description="Pyruvate carboxyltransferase" evidence="1">
    <location>
        <begin position="8"/>
        <end position="278"/>
    </location>
</feature>
<dbReference type="SUPFAM" id="SSF89000">
    <property type="entry name" value="post-HMGL domain-like"/>
    <property type="match status" value="1"/>
</dbReference>
<dbReference type="GO" id="GO:0004736">
    <property type="term" value="F:pyruvate carboxylase activity"/>
    <property type="evidence" value="ECO:0007669"/>
    <property type="project" value="TreeGrafter"/>
</dbReference>
<evidence type="ECO:0000313" key="2">
    <source>
        <dbReference type="EMBL" id="SHK63584.1"/>
    </source>
</evidence>
<keyword evidence="3" id="KW-1185">Reference proteome</keyword>
<dbReference type="InterPro" id="IPR055268">
    <property type="entry name" value="PCB-like"/>
</dbReference>
<dbReference type="PANTHER" id="PTHR43778:SF2">
    <property type="entry name" value="PYRUVATE CARBOXYLASE, MITOCHONDRIAL"/>
    <property type="match status" value="1"/>
</dbReference>
<evidence type="ECO:0000259" key="1">
    <source>
        <dbReference type="PROSITE" id="PS50991"/>
    </source>
</evidence>
<dbReference type="GO" id="GO:0005737">
    <property type="term" value="C:cytoplasm"/>
    <property type="evidence" value="ECO:0007669"/>
    <property type="project" value="TreeGrafter"/>
</dbReference>
<accession>A0A1M6U359</accession>
<dbReference type="Gene3D" id="3.20.20.70">
    <property type="entry name" value="Aldolase class I"/>
    <property type="match status" value="1"/>
</dbReference>
<dbReference type="EMBL" id="FRAW01000012">
    <property type="protein sequence ID" value="SHK63584.1"/>
    <property type="molecule type" value="Genomic_DNA"/>
</dbReference>
<organism evidence="2 3">
    <name type="scientific">Fibrobacter intestinalis</name>
    <dbReference type="NCBI Taxonomy" id="28122"/>
    <lineage>
        <taxon>Bacteria</taxon>
        <taxon>Pseudomonadati</taxon>
        <taxon>Fibrobacterota</taxon>
        <taxon>Fibrobacteria</taxon>
        <taxon>Fibrobacterales</taxon>
        <taxon>Fibrobacteraceae</taxon>
        <taxon>Fibrobacter</taxon>
    </lineage>
</organism>
<sequence>MGTNMKKILFQDTSFRDGFQSIFGARVFTKDFMPAVEAAAAAGITHFEAGGGARFQALYQNCGEDAFDMMDEFRKTVGPKARLQTLARGINVVALAPQPYDMIDLHAKMFKKHGMTRIRNFDALNDVNNLIYSGKCITEAGLEHEVVVTMMELPLGCKGAHDPEFYEKVLKNILDAGVPFASVCFKDASGTANPMKVYETFKRARKLLGEGVELRIHSHETCGTGLRQYLAAIEGGADGVDLARTPLSGGTSQPDLFSMFHALKGTDYALALGEDGIVDENAIPKLMEANSVAVECLKDYNFPPESRQISSDVIFSPMPGGALTANTLMMRETKTFHLYPQVIANMSECVRRGGFASSVTPVSQYYFQQAYINTVNKSKGLDTWAKITEGYGNMILGYLGKTPCEPDAELVKIAADQMKKKPFAEAHPGVKCAAEIIEPGIPQAKKLLEENGLPVTDENIFITGCLQTKGGNKGIDFLKGNRHIGVPKKDPNAAPVAAKPAAAAVNTAGMKVQGTNTYRVALNGQSWDVQVSTLK</sequence>
<dbReference type="InterPro" id="IPR013785">
    <property type="entry name" value="Aldolase_TIM"/>
</dbReference>
<dbReference type="AlphaFoldDB" id="A0A1M6U359"/>
<keyword evidence="2" id="KW-0670">Pyruvate</keyword>
<dbReference type="PANTHER" id="PTHR43778">
    <property type="entry name" value="PYRUVATE CARBOXYLASE"/>
    <property type="match status" value="1"/>
</dbReference>
<dbReference type="PROSITE" id="PS50991">
    <property type="entry name" value="PYR_CT"/>
    <property type="match status" value="1"/>
</dbReference>
<dbReference type="InterPro" id="IPR000891">
    <property type="entry name" value="PYR_CT"/>
</dbReference>
<dbReference type="Pfam" id="PF02436">
    <property type="entry name" value="PYC_OADA"/>
    <property type="match status" value="1"/>
</dbReference>
<proteinExistence type="predicted"/>
<dbReference type="CDD" id="cd07937">
    <property type="entry name" value="DRE_TIM_PC_TC_5S"/>
    <property type="match status" value="1"/>
</dbReference>
<dbReference type="SUPFAM" id="SSF51569">
    <property type="entry name" value="Aldolase"/>
    <property type="match status" value="1"/>
</dbReference>